<keyword evidence="5" id="KW-1185">Reference proteome</keyword>
<evidence type="ECO:0000259" key="3">
    <source>
        <dbReference type="Pfam" id="PF05239"/>
    </source>
</evidence>
<evidence type="ECO:0000313" key="5">
    <source>
        <dbReference type="Proteomes" id="UP000262379"/>
    </source>
</evidence>
<sequence>MFRKLFITTAAVSLIAGGAFAQTATTPAEPAPAETTQPAAPVVKADGFLAGNIIGESVYNGTGDNAEKIGDVSDLVLDSSGMVKSMIVGVGGFLGVGQKDVEVDYKSAEWAEKNGDRWIVMAMTKEQLEALPAFDRAPYDPTPPTATGSTTPAAPADTTTTTPPAAAPATQEPAPAN</sequence>
<dbReference type="InterPro" id="IPR011033">
    <property type="entry name" value="PRC_barrel-like_sf"/>
</dbReference>
<reference evidence="5" key="1">
    <citation type="submission" date="2018-08" db="EMBL/GenBank/DDBJ databases">
        <authorList>
            <person name="Im W.T."/>
        </authorList>
    </citation>
    <scope>NUCLEOTIDE SEQUENCE [LARGE SCALE GENOMIC DNA]</scope>
    <source>
        <strain evidence="5">LA-28</strain>
    </source>
</reference>
<dbReference type="PANTHER" id="PTHR36505">
    <property type="entry name" value="BLR1072 PROTEIN"/>
    <property type="match status" value="1"/>
</dbReference>
<evidence type="ECO:0000313" key="4">
    <source>
        <dbReference type="EMBL" id="RFC67883.1"/>
    </source>
</evidence>
<dbReference type="InterPro" id="IPR027275">
    <property type="entry name" value="PRC-brl_dom"/>
</dbReference>
<proteinExistence type="predicted"/>
<dbReference type="RefSeq" id="WP_116623719.1">
    <property type="nucleotide sequence ID" value="NZ_QURN01000006.1"/>
</dbReference>
<feature type="compositionally biased region" description="Low complexity" evidence="1">
    <location>
        <begin position="145"/>
        <end position="177"/>
    </location>
</feature>
<feature type="region of interest" description="Disordered" evidence="1">
    <location>
        <begin position="133"/>
        <end position="177"/>
    </location>
</feature>
<keyword evidence="2" id="KW-0732">Signal</keyword>
<dbReference type="PANTHER" id="PTHR36505:SF1">
    <property type="entry name" value="BLR1072 PROTEIN"/>
    <property type="match status" value="1"/>
</dbReference>
<feature type="chain" id="PRO_5016728803" evidence="2">
    <location>
        <begin position="22"/>
        <end position="177"/>
    </location>
</feature>
<name>A0A371XFB7_9HYPH</name>
<evidence type="ECO:0000256" key="1">
    <source>
        <dbReference type="SAM" id="MobiDB-lite"/>
    </source>
</evidence>
<dbReference type="Proteomes" id="UP000262379">
    <property type="component" value="Unassembled WGS sequence"/>
</dbReference>
<organism evidence="4 5">
    <name type="scientific">Mesorhizobium denitrificans</name>
    <dbReference type="NCBI Taxonomy" id="2294114"/>
    <lineage>
        <taxon>Bacteria</taxon>
        <taxon>Pseudomonadati</taxon>
        <taxon>Pseudomonadota</taxon>
        <taxon>Alphaproteobacteria</taxon>
        <taxon>Hyphomicrobiales</taxon>
        <taxon>Phyllobacteriaceae</taxon>
        <taxon>Mesorhizobium</taxon>
    </lineage>
</organism>
<dbReference type="EMBL" id="QURN01000006">
    <property type="protein sequence ID" value="RFC67883.1"/>
    <property type="molecule type" value="Genomic_DNA"/>
</dbReference>
<accession>A0A371XFB7</accession>
<evidence type="ECO:0000256" key="2">
    <source>
        <dbReference type="SAM" id="SignalP"/>
    </source>
</evidence>
<dbReference type="SUPFAM" id="SSF50346">
    <property type="entry name" value="PRC-barrel domain"/>
    <property type="match status" value="1"/>
</dbReference>
<dbReference type="Pfam" id="PF05239">
    <property type="entry name" value="PRC"/>
    <property type="match status" value="1"/>
</dbReference>
<protein>
    <submittedName>
        <fullName evidence="4">PRC-barrel domain containing protein</fullName>
    </submittedName>
</protein>
<comment type="caution">
    <text evidence="4">The sequence shown here is derived from an EMBL/GenBank/DDBJ whole genome shotgun (WGS) entry which is preliminary data.</text>
</comment>
<feature type="signal peptide" evidence="2">
    <location>
        <begin position="1"/>
        <end position="21"/>
    </location>
</feature>
<gene>
    <name evidence="4" type="ORF">DY251_09890</name>
</gene>
<dbReference type="Gene3D" id="2.30.30.240">
    <property type="entry name" value="PRC-barrel domain"/>
    <property type="match status" value="1"/>
</dbReference>
<feature type="domain" description="PRC-barrel" evidence="3">
    <location>
        <begin position="46"/>
        <end position="126"/>
    </location>
</feature>
<dbReference type="AlphaFoldDB" id="A0A371XFB7"/>